<evidence type="ECO:0000256" key="2">
    <source>
        <dbReference type="ARBA" id="ARBA00004922"/>
    </source>
</evidence>
<evidence type="ECO:0000313" key="10">
    <source>
        <dbReference type="EMBL" id="CAG8631171.1"/>
    </source>
</evidence>
<evidence type="ECO:0000313" key="11">
    <source>
        <dbReference type="Proteomes" id="UP000789739"/>
    </source>
</evidence>
<dbReference type="PANTHER" id="PTHR13398:SF0">
    <property type="entry name" value="GDP-FUCOSE PROTEIN O-FUCOSYLTRANSFERASE 2"/>
    <property type="match status" value="1"/>
</dbReference>
<keyword evidence="11" id="KW-1185">Reference proteome</keyword>
<dbReference type="AlphaFoldDB" id="A0A9N9GUR2"/>
<comment type="similarity">
    <text evidence="7">Belongs to the glycosyltransferase 68 family.</text>
</comment>
<evidence type="ECO:0000256" key="4">
    <source>
        <dbReference type="ARBA" id="ARBA00022824"/>
    </source>
</evidence>
<dbReference type="GO" id="GO:0006004">
    <property type="term" value="P:fucose metabolic process"/>
    <property type="evidence" value="ECO:0007669"/>
    <property type="project" value="UniProtKB-KW"/>
</dbReference>
<evidence type="ECO:0000256" key="3">
    <source>
        <dbReference type="ARBA" id="ARBA00022679"/>
    </source>
</evidence>
<dbReference type="CDD" id="cd11296">
    <property type="entry name" value="O-FucT_like"/>
    <property type="match status" value="1"/>
</dbReference>
<gene>
    <name evidence="10" type="ORF">PBRASI_LOCUS9260</name>
</gene>
<feature type="transmembrane region" description="Helical" evidence="9">
    <location>
        <begin position="40"/>
        <end position="59"/>
    </location>
</feature>
<keyword evidence="6" id="KW-0119">Carbohydrate metabolism</keyword>
<protein>
    <recommendedName>
        <fullName evidence="8">GDP-fucose protein O-fucosyltransferase 2</fullName>
    </recommendedName>
</protein>
<comment type="subcellular location">
    <subcellularLocation>
        <location evidence="1">Endoplasmic reticulum</location>
    </subcellularLocation>
</comment>
<dbReference type="Pfam" id="PF10250">
    <property type="entry name" value="O-FucT"/>
    <property type="match status" value="1"/>
</dbReference>
<dbReference type="PANTHER" id="PTHR13398">
    <property type="entry name" value="GDP-FUCOSE PROTEIN O-FUCOSYLTRANSFERASE 2"/>
    <property type="match status" value="1"/>
</dbReference>
<keyword evidence="4" id="KW-0256">Endoplasmic reticulum</keyword>
<dbReference type="EMBL" id="CAJVPI010001935">
    <property type="protein sequence ID" value="CAG8631171.1"/>
    <property type="molecule type" value="Genomic_DNA"/>
</dbReference>
<sequence length="450" mass="51025">MEHVKAQHLIAMTKPTALPSYTTETNCRKPYTPIYSLKQIIFLLFTTFCLFVITLWLRVGENFLLLEETFPLERPFLSADVDGSARPLPTPGKSSIGSPSQLSNELLNYQPSPNKLITYLPHSGATYQFLEIVRALTLAAALNRTLVIPPLRPSANEGNGQKAEPSSWDRFFDLKAFTEKTGIPLVEWDDVYEDLVPEKEMSCVGLTGRHTKTSSLHADKFYKERYNMTLHFEERGLADNPSALAKALNEIDDDLICLSDAFYLRWRLKEQWEFIGKYFRYSKELSIFADSITYDMFGVTPYIGIHLRRGDFKKICKRIVNPIARENCWPTFETLQNTVSHIRQLAGMNLPVFVATNSQNAAELRAIDELGWKTVDHKLYNVEEKFGVFGRSMVEGSILTKASWGIGTRGSTFSKVAEMRMKDWYGGISVKLVVNTENPGDLLPEDSTST</sequence>
<comment type="pathway">
    <text evidence="2">Protein modification; protein glycosylation.</text>
</comment>
<keyword evidence="9" id="KW-1133">Transmembrane helix</keyword>
<keyword evidence="9" id="KW-0472">Membrane</keyword>
<dbReference type="Gene3D" id="3.40.50.11340">
    <property type="match status" value="1"/>
</dbReference>
<dbReference type="InterPro" id="IPR045130">
    <property type="entry name" value="OFUT2-like"/>
</dbReference>
<proteinExistence type="inferred from homology"/>
<evidence type="ECO:0000256" key="7">
    <source>
        <dbReference type="ARBA" id="ARBA00025803"/>
    </source>
</evidence>
<name>A0A9N9GUR2_9GLOM</name>
<dbReference type="GO" id="GO:0005783">
    <property type="term" value="C:endoplasmic reticulum"/>
    <property type="evidence" value="ECO:0007669"/>
    <property type="project" value="UniProtKB-SubCell"/>
</dbReference>
<dbReference type="InterPro" id="IPR019378">
    <property type="entry name" value="GDP-Fuc_O-FucTrfase"/>
</dbReference>
<dbReference type="GO" id="GO:0046922">
    <property type="term" value="F:peptide-O-fucosyltransferase activity"/>
    <property type="evidence" value="ECO:0007669"/>
    <property type="project" value="InterPro"/>
</dbReference>
<dbReference type="Proteomes" id="UP000789739">
    <property type="component" value="Unassembled WGS sequence"/>
</dbReference>
<accession>A0A9N9GUR2</accession>
<evidence type="ECO:0000256" key="9">
    <source>
        <dbReference type="SAM" id="Phobius"/>
    </source>
</evidence>
<keyword evidence="9" id="KW-0812">Transmembrane</keyword>
<comment type="caution">
    <text evidence="10">The sequence shown here is derived from an EMBL/GenBank/DDBJ whole genome shotgun (WGS) entry which is preliminary data.</text>
</comment>
<evidence type="ECO:0000256" key="5">
    <source>
        <dbReference type="ARBA" id="ARBA00023253"/>
    </source>
</evidence>
<evidence type="ECO:0000256" key="6">
    <source>
        <dbReference type="ARBA" id="ARBA00023277"/>
    </source>
</evidence>
<reference evidence="10" key="1">
    <citation type="submission" date="2021-06" db="EMBL/GenBank/DDBJ databases">
        <authorList>
            <person name="Kallberg Y."/>
            <person name="Tangrot J."/>
            <person name="Rosling A."/>
        </authorList>
    </citation>
    <scope>NUCLEOTIDE SEQUENCE</scope>
    <source>
        <strain evidence="10">BR232B</strain>
    </source>
</reference>
<organism evidence="10 11">
    <name type="scientific">Paraglomus brasilianum</name>
    <dbReference type="NCBI Taxonomy" id="144538"/>
    <lineage>
        <taxon>Eukaryota</taxon>
        <taxon>Fungi</taxon>
        <taxon>Fungi incertae sedis</taxon>
        <taxon>Mucoromycota</taxon>
        <taxon>Glomeromycotina</taxon>
        <taxon>Glomeromycetes</taxon>
        <taxon>Paraglomerales</taxon>
        <taxon>Paraglomeraceae</taxon>
        <taxon>Paraglomus</taxon>
    </lineage>
</organism>
<keyword evidence="3" id="KW-0808">Transferase</keyword>
<evidence type="ECO:0000256" key="8">
    <source>
        <dbReference type="ARBA" id="ARBA00026232"/>
    </source>
</evidence>
<keyword evidence="5" id="KW-0294">Fucose metabolism</keyword>
<evidence type="ECO:0000256" key="1">
    <source>
        <dbReference type="ARBA" id="ARBA00004240"/>
    </source>
</evidence>
<dbReference type="Gene3D" id="3.40.50.11350">
    <property type="match status" value="1"/>
</dbReference>
<dbReference type="OrthoDB" id="423313at2759"/>